<evidence type="ECO:0008006" key="5">
    <source>
        <dbReference type="Google" id="ProtNLM"/>
    </source>
</evidence>
<dbReference type="EMBL" id="CP060635">
    <property type="protein sequence ID" value="QNM07746.1"/>
    <property type="molecule type" value="Genomic_DNA"/>
</dbReference>
<feature type="transmembrane region" description="Helical" evidence="2">
    <location>
        <begin position="39"/>
        <end position="57"/>
    </location>
</feature>
<organism evidence="3 4">
    <name type="scientific">Wansuia hejianensis</name>
    <dbReference type="NCBI Taxonomy" id="2763667"/>
    <lineage>
        <taxon>Bacteria</taxon>
        <taxon>Bacillati</taxon>
        <taxon>Bacillota</taxon>
        <taxon>Clostridia</taxon>
        <taxon>Lachnospirales</taxon>
        <taxon>Lachnospiraceae</taxon>
        <taxon>Wansuia</taxon>
    </lineage>
</organism>
<gene>
    <name evidence="3" type="ORF">H9Q79_12585</name>
</gene>
<feature type="transmembrane region" description="Helical" evidence="2">
    <location>
        <begin position="103"/>
        <end position="123"/>
    </location>
</feature>
<feature type="transmembrane region" description="Helical" evidence="2">
    <location>
        <begin position="179"/>
        <end position="197"/>
    </location>
</feature>
<keyword evidence="4" id="KW-1185">Reference proteome</keyword>
<evidence type="ECO:0000256" key="1">
    <source>
        <dbReference type="SAM" id="Coils"/>
    </source>
</evidence>
<keyword evidence="2" id="KW-1133">Transmembrane helix</keyword>
<dbReference type="Proteomes" id="UP000515860">
    <property type="component" value="Chromosome"/>
</dbReference>
<feature type="transmembrane region" description="Helical" evidence="2">
    <location>
        <begin position="218"/>
        <end position="236"/>
    </location>
</feature>
<keyword evidence="1" id="KW-0175">Coiled coil</keyword>
<sequence length="546" mass="63084">MDERKKSVVRLFAAAVLLFAVSAYRQLSMRYLPEDSLRPYLVWAVYMLLLFSWQHTITTKIMQKSMRSHLTAQNIVNILYLTIRFVQDAFLYVNISWMRFTGYFIDIAVIFVPLFGLYGAFYLGKADDYRISKKWYLLLIPACFLSVMALTNDLHHFFYYIVPNEPQSNLYFHPYIGTYMIHIWALSIIAYQVYVIYQRNGTAKSDPFYRKLVPFYEPILLFLFSIPYAATAYVVRFELVEYSAGLIFIIVLCWQLYILTGLIPVNTQYGEVFRRSTVAMQTLSPSGETIATSENAADITPVILESLKQNQHFSVTEDVIMHLHQIPGGYMVWQTDLSQINQALRELQRLNAELEEEQDLLAQEIRVQSDEASIQARNGIYDSLSSEVAGQLALMEKILSKESLSSDDWNRICLIGTYVKRFCNLQLTYQEQQMIPMGDLAISLQDVAKCMKNLGIRTSLDFCPTSNLEPELILLIMKTLEEILEEADFRLTSMEIQISDTACFEITGTDHELAPRSLEYGYRFQTEKIPSGYRFLLSQEGEVMRS</sequence>
<name>A0A7G9GAB4_9FIRM</name>
<dbReference type="KEGG" id="whj:H9Q79_12585"/>
<feature type="coiled-coil region" evidence="1">
    <location>
        <begin position="337"/>
        <end position="371"/>
    </location>
</feature>
<keyword evidence="2" id="KW-0812">Transmembrane</keyword>
<proteinExistence type="predicted"/>
<feature type="transmembrane region" description="Helical" evidence="2">
    <location>
        <begin position="242"/>
        <end position="265"/>
    </location>
</feature>
<dbReference type="RefSeq" id="WP_249328429.1">
    <property type="nucleotide sequence ID" value="NZ_CP060635.1"/>
</dbReference>
<feature type="transmembrane region" description="Helical" evidence="2">
    <location>
        <begin position="135"/>
        <end position="159"/>
    </location>
</feature>
<dbReference type="AlphaFoldDB" id="A0A7G9GAB4"/>
<protein>
    <recommendedName>
        <fullName evidence="5">Histidine kinase N-terminal 7TM region domain-containing protein</fullName>
    </recommendedName>
</protein>
<accession>A0A7G9GAB4</accession>
<evidence type="ECO:0000313" key="3">
    <source>
        <dbReference type="EMBL" id="QNM07746.1"/>
    </source>
</evidence>
<evidence type="ECO:0000256" key="2">
    <source>
        <dbReference type="SAM" id="Phobius"/>
    </source>
</evidence>
<keyword evidence="2" id="KW-0472">Membrane</keyword>
<reference evidence="3 4" key="1">
    <citation type="submission" date="2020-08" db="EMBL/GenBank/DDBJ databases">
        <authorList>
            <person name="Liu C."/>
            <person name="Sun Q."/>
        </authorList>
    </citation>
    <scope>NUCLEOTIDE SEQUENCE [LARGE SCALE GENOMIC DNA]</scope>
    <source>
        <strain evidence="3 4">NSJ-29</strain>
    </source>
</reference>
<evidence type="ECO:0000313" key="4">
    <source>
        <dbReference type="Proteomes" id="UP000515860"/>
    </source>
</evidence>